<sequence>MLAYGPYGEPDQATGPTLRYTGQRYEAETGLYYYKARFYSPYLGRFLQTDPIGYEDGLNLYAYVGNDPVNGTDPSGEVGLVGAGIGLLIEGTFQALSPSSRAAYGQGFRSLLRGDLSGACAAACGQVARLGISAAAGAVGAVGAGRVASVASIVTRNLLTTPARQVATNIGLNVAGNAAIGGGLGAVSQAASNQFTGDNGSIRNAAIGGAFGGALGTVVGSALGRNQTLANATGNYIGALNGRVAAPLSQYISPEDIVGGFIGGSIDKTVTDGLGTFGNVSGAQRTSDGKGT</sequence>
<protein>
    <submittedName>
        <fullName evidence="1">RHS repeat-associated core domain-containing protein</fullName>
    </submittedName>
</protein>
<dbReference type="InterPro" id="IPR022385">
    <property type="entry name" value="Rhs_assc_core"/>
</dbReference>
<dbReference type="Gene3D" id="2.180.10.10">
    <property type="entry name" value="RHS repeat-associated core"/>
    <property type="match status" value="1"/>
</dbReference>
<dbReference type="NCBIfam" id="TIGR03696">
    <property type="entry name" value="Rhs_assc_core"/>
    <property type="match status" value="1"/>
</dbReference>
<accession>A0A4D7C5W9</accession>
<dbReference type="PANTHER" id="PTHR32305:SF15">
    <property type="entry name" value="PROTEIN RHSA-RELATED"/>
    <property type="match status" value="1"/>
</dbReference>
<name>A0A4D7C5W9_9SPHN</name>
<reference evidence="2" key="1">
    <citation type="submission" date="2019-04" db="EMBL/GenBank/DDBJ databases">
        <title>Complete genome sequence of Sphingomonas sp. W1-2-3.</title>
        <authorList>
            <person name="Im W.T."/>
        </authorList>
    </citation>
    <scope>NUCLEOTIDE SEQUENCE [LARGE SCALE GENOMIC DNA]</scope>
    <source>
        <strain evidence="2">W1-2-3</strain>
    </source>
</reference>
<gene>
    <name evidence="1" type="ORF">E6W36_08730</name>
</gene>
<organism evidence="1 2">
    <name type="scientific">Hankyongella ginsenosidimutans</name>
    <dbReference type="NCBI Taxonomy" id="1763828"/>
    <lineage>
        <taxon>Bacteria</taxon>
        <taxon>Pseudomonadati</taxon>
        <taxon>Pseudomonadota</taxon>
        <taxon>Alphaproteobacteria</taxon>
        <taxon>Sphingomonadales</taxon>
        <taxon>Sphingomonadaceae</taxon>
        <taxon>Hankyongella</taxon>
    </lineage>
</organism>
<dbReference type="KEGG" id="hgn:E6W36_08730"/>
<dbReference type="InterPro" id="IPR050708">
    <property type="entry name" value="T6SS_VgrG/RHS"/>
</dbReference>
<proteinExistence type="predicted"/>
<evidence type="ECO:0000313" key="2">
    <source>
        <dbReference type="Proteomes" id="UP000298714"/>
    </source>
</evidence>
<dbReference type="PRINTS" id="PR00394">
    <property type="entry name" value="RHSPROTEIN"/>
</dbReference>
<evidence type="ECO:0000313" key="1">
    <source>
        <dbReference type="EMBL" id="QCI80541.1"/>
    </source>
</evidence>
<dbReference type="PANTHER" id="PTHR32305">
    <property type="match status" value="1"/>
</dbReference>
<dbReference type="AlphaFoldDB" id="A0A4D7C5W9"/>
<dbReference type="Proteomes" id="UP000298714">
    <property type="component" value="Chromosome"/>
</dbReference>
<keyword evidence="2" id="KW-1185">Reference proteome</keyword>
<dbReference type="EMBL" id="CP039704">
    <property type="protein sequence ID" value="QCI80541.1"/>
    <property type="molecule type" value="Genomic_DNA"/>
</dbReference>